<comment type="caution">
    <text evidence="3">The sequence shown here is derived from an EMBL/GenBank/DDBJ whole genome shotgun (WGS) entry which is preliminary data.</text>
</comment>
<dbReference type="PROSITE" id="PS00061">
    <property type="entry name" value="ADH_SHORT"/>
    <property type="match status" value="1"/>
</dbReference>
<dbReference type="InterPro" id="IPR057326">
    <property type="entry name" value="KR_dom"/>
</dbReference>
<comment type="similarity">
    <text evidence="1">Belongs to the short-chain dehydrogenases/reductases (SDR) family.</text>
</comment>
<dbReference type="InterPro" id="IPR002347">
    <property type="entry name" value="SDR_fam"/>
</dbReference>
<organism evidence="3 4">
    <name type="scientific">Deinococcus ruber</name>
    <dbReference type="NCBI Taxonomy" id="1848197"/>
    <lineage>
        <taxon>Bacteria</taxon>
        <taxon>Thermotogati</taxon>
        <taxon>Deinococcota</taxon>
        <taxon>Deinococci</taxon>
        <taxon>Deinococcales</taxon>
        <taxon>Deinococcaceae</taxon>
        <taxon>Deinococcus</taxon>
    </lineage>
</organism>
<keyword evidence="4" id="KW-1185">Reference proteome</keyword>
<dbReference type="GO" id="GO:0016491">
    <property type="term" value="F:oxidoreductase activity"/>
    <property type="evidence" value="ECO:0007669"/>
    <property type="project" value="TreeGrafter"/>
</dbReference>
<dbReference type="AlphaFoldDB" id="A0A918F3D4"/>
<dbReference type="SUPFAM" id="SSF51735">
    <property type="entry name" value="NAD(P)-binding Rossmann-fold domains"/>
    <property type="match status" value="1"/>
</dbReference>
<dbReference type="Proteomes" id="UP000603865">
    <property type="component" value="Unassembled WGS sequence"/>
</dbReference>
<proteinExistence type="inferred from homology"/>
<feature type="domain" description="Ketoreductase" evidence="2">
    <location>
        <begin position="2"/>
        <end position="195"/>
    </location>
</feature>
<dbReference type="SMART" id="SM00822">
    <property type="entry name" value="PKS_KR"/>
    <property type="match status" value="1"/>
</dbReference>
<dbReference type="PRINTS" id="PR00080">
    <property type="entry name" value="SDRFAMILY"/>
</dbReference>
<dbReference type="PANTHER" id="PTHR43313:SF1">
    <property type="entry name" value="3BETA-HYDROXYSTEROID DEHYDROGENASE DHS-16"/>
    <property type="match status" value="1"/>
</dbReference>
<evidence type="ECO:0000259" key="2">
    <source>
        <dbReference type="SMART" id="SM00822"/>
    </source>
</evidence>
<dbReference type="EMBL" id="BMQL01000002">
    <property type="protein sequence ID" value="GGQ97425.1"/>
    <property type="molecule type" value="Genomic_DNA"/>
</dbReference>
<sequence>MNSVVVTGVSSGIGYGTVSVLLERGVQVFGSVRRQADAERLQADFGERFTPLLFDVTDEAAVARAAAQVSAALAGRTLSGLVNNAGVAVPAPLYNQPAADFRQQLDINLTGPLLVTQAFLPLLGMNRKLQGPPGRIVNVSSIGAKLSPPFLGAYAASKAGLEALSDSLRRELLPFGIDVLVVAPGSVATPIWDKAEQGQASWANDPVYQRPIQTFAASMVKDGRAGYTPEQIGESIWRALSRPRPTLRAAPGPETPLTRLMTALLPKRALDAVIGRTLGLKRAKS</sequence>
<dbReference type="GO" id="GO:0008202">
    <property type="term" value="P:steroid metabolic process"/>
    <property type="evidence" value="ECO:0007669"/>
    <property type="project" value="TreeGrafter"/>
</dbReference>
<evidence type="ECO:0000313" key="3">
    <source>
        <dbReference type="EMBL" id="GGQ97425.1"/>
    </source>
</evidence>
<name>A0A918F3D4_9DEIO</name>
<reference evidence="3" key="2">
    <citation type="submission" date="2020-09" db="EMBL/GenBank/DDBJ databases">
        <authorList>
            <person name="Sun Q."/>
            <person name="Ohkuma M."/>
        </authorList>
    </citation>
    <scope>NUCLEOTIDE SEQUENCE</scope>
    <source>
        <strain evidence="3">JCM 31311</strain>
    </source>
</reference>
<gene>
    <name evidence="3" type="ORF">GCM10008957_07270</name>
</gene>
<dbReference type="Gene3D" id="3.40.50.720">
    <property type="entry name" value="NAD(P)-binding Rossmann-like Domain"/>
    <property type="match status" value="1"/>
</dbReference>
<dbReference type="PRINTS" id="PR00081">
    <property type="entry name" value="GDHRDH"/>
</dbReference>
<dbReference type="RefSeq" id="WP_189088145.1">
    <property type="nucleotide sequence ID" value="NZ_BMQL01000002.1"/>
</dbReference>
<protein>
    <submittedName>
        <fullName evidence="3">Oxidoreductase</fullName>
    </submittedName>
</protein>
<dbReference type="Pfam" id="PF00106">
    <property type="entry name" value="adh_short"/>
    <property type="match status" value="1"/>
</dbReference>
<dbReference type="InterPro" id="IPR036291">
    <property type="entry name" value="NAD(P)-bd_dom_sf"/>
</dbReference>
<dbReference type="InterPro" id="IPR020904">
    <property type="entry name" value="Sc_DH/Rdtase_CS"/>
</dbReference>
<evidence type="ECO:0000256" key="1">
    <source>
        <dbReference type="RuleBase" id="RU000363"/>
    </source>
</evidence>
<reference evidence="3" key="1">
    <citation type="journal article" date="2014" name="Int. J. Syst. Evol. Microbiol.">
        <title>Complete genome sequence of Corynebacterium casei LMG S-19264T (=DSM 44701T), isolated from a smear-ripened cheese.</title>
        <authorList>
            <consortium name="US DOE Joint Genome Institute (JGI-PGF)"/>
            <person name="Walter F."/>
            <person name="Albersmeier A."/>
            <person name="Kalinowski J."/>
            <person name="Ruckert C."/>
        </authorList>
    </citation>
    <scope>NUCLEOTIDE SEQUENCE</scope>
    <source>
        <strain evidence="3">JCM 31311</strain>
    </source>
</reference>
<accession>A0A918F3D4</accession>
<evidence type="ECO:0000313" key="4">
    <source>
        <dbReference type="Proteomes" id="UP000603865"/>
    </source>
</evidence>
<dbReference type="PANTHER" id="PTHR43313">
    <property type="entry name" value="SHORT-CHAIN DEHYDROGENASE/REDUCTASE FAMILY 9C"/>
    <property type="match status" value="1"/>
</dbReference>